<comment type="cofactor">
    <cofactor evidence="1">
        <name>Mg(2+)</name>
        <dbReference type="ChEBI" id="CHEBI:18420"/>
    </cofactor>
</comment>
<dbReference type="InterPro" id="IPR015797">
    <property type="entry name" value="NUDIX_hydrolase-like_dom_sf"/>
</dbReference>
<dbReference type="PRINTS" id="PR00502">
    <property type="entry name" value="NUDIXFAMILY"/>
</dbReference>
<reference evidence="5 6" key="1">
    <citation type="journal article" date="2019" name="Int. J. Syst. Evol. Microbiol.">
        <title>The Global Catalogue of Microorganisms (GCM) 10K type strain sequencing project: providing services to taxonomists for standard genome sequencing and annotation.</title>
        <authorList>
            <consortium name="The Broad Institute Genomics Platform"/>
            <consortium name="The Broad Institute Genome Sequencing Center for Infectious Disease"/>
            <person name="Wu L."/>
            <person name="Ma J."/>
        </authorList>
    </citation>
    <scope>NUCLEOTIDE SEQUENCE [LARGE SCALE GENOMIC DNA]</scope>
    <source>
        <strain evidence="5 6">JCM 14304</strain>
    </source>
</reference>
<evidence type="ECO:0000256" key="1">
    <source>
        <dbReference type="ARBA" id="ARBA00001946"/>
    </source>
</evidence>
<feature type="domain" description="Nudix hydrolase" evidence="4">
    <location>
        <begin position="15"/>
        <end position="145"/>
    </location>
</feature>
<gene>
    <name evidence="5" type="ORF">GCM10009742_58960</name>
</gene>
<dbReference type="InterPro" id="IPR020476">
    <property type="entry name" value="Nudix_hydrolase"/>
</dbReference>
<organism evidence="5 6">
    <name type="scientific">Kribbella karoonensis</name>
    <dbReference type="NCBI Taxonomy" id="324851"/>
    <lineage>
        <taxon>Bacteria</taxon>
        <taxon>Bacillati</taxon>
        <taxon>Actinomycetota</taxon>
        <taxon>Actinomycetes</taxon>
        <taxon>Propionibacteriales</taxon>
        <taxon>Kribbellaceae</taxon>
        <taxon>Kribbella</taxon>
    </lineage>
</organism>
<evidence type="ECO:0000256" key="3">
    <source>
        <dbReference type="ARBA" id="ARBA00022842"/>
    </source>
</evidence>
<keyword evidence="2 5" id="KW-0378">Hydrolase</keyword>
<dbReference type="Proteomes" id="UP001500190">
    <property type="component" value="Unassembled WGS sequence"/>
</dbReference>
<sequence>MAGEVSADHFTAKLPTKRMAADCLFTDGADRLLILKPPYKPTWDLPGGAVERDESPRAAPRREVFEEIGLEVEPGALLAVDWIARSGDFSEVVALLFDGGVLSPGDVERITLQADEAAEFRFVPLEEAARLLDPEQYARVAACRRTGGTVYLENGQVSYPRPSQGA</sequence>
<protein>
    <submittedName>
        <fullName evidence="5">NUDIX hydrolase</fullName>
    </submittedName>
</protein>
<keyword evidence="3" id="KW-0460">Magnesium</keyword>
<dbReference type="GO" id="GO:0016787">
    <property type="term" value="F:hydrolase activity"/>
    <property type="evidence" value="ECO:0007669"/>
    <property type="project" value="UniProtKB-KW"/>
</dbReference>
<accession>A0ABN2EDI6</accession>
<dbReference type="Pfam" id="PF00293">
    <property type="entry name" value="NUDIX"/>
    <property type="match status" value="1"/>
</dbReference>
<evidence type="ECO:0000313" key="5">
    <source>
        <dbReference type="EMBL" id="GAA1602839.1"/>
    </source>
</evidence>
<dbReference type="InterPro" id="IPR000086">
    <property type="entry name" value="NUDIX_hydrolase_dom"/>
</dbReference>
<proteinExistence type="predicted"/>
<dbReference type="CDD" id="cd18876">
    <property type="entry name" value="NUDIX_Hydrolase"/>
    <property type="match status" value="1"/>
</dbReference>
<comment type="caution">
    <text evidence="5">The sequence shown here is derived from an EMBL/GenBank/DDBJ whole genome shotgun (WGS) entry which is preliminary data.</text>
</comment>
<dbReference type="SUPFAM" id="SSF55811">
    <property type="entry name" value="Nudix"/>
    <property type="match status" value="1"/>
</dbReference>
<name>A0ABN2EDI6_9ACTN</name>
<keyword evidence="6" id="KW-1185">Reference proteome</keyword>
<evidence type="ECO:0000256" key="2">
    <source>
        <dbReference type="ARBA" id="ARBA00022801"/>
    </source>
</evidence>
<evidence type="ECO:0000313" key="6">
    <source>
        <dbReference type="Proteomes" id="UP001500190"/>
    </source>
</evidence>
<dbReference type="EMBL" id="BAAAND010000009">
    <property type="protein sequence ID" value="GAA1602839.1"/>
    <property type="molecule type" value="Genomic_DNA"/>
</dbReference>
<dbReference type="Gene3D" id="3.90.79.10">
    <property type="entry name" value="Nucleoside Triphosphate Pyrophosphohydrolase"/>
    <property type="match status" value="1"/>
</dbReference>
<evidence type="ECO:0000259" key="4">
    <source>
        <dbReference type="PROSITE" id="PS51462"/>
    </source>
</evidence>
<dbReference type="PANTHER" id="PTHR43046:SF12">
    <property type="entry name" value="GDP-MANNOSE MANNOSYL HYDROLASE"/>
    <property type="match status" value="1"/>
</dbReference>
<dbReference type="PROSITE" id="PS51462">
    <property type="entry name" value="NUDIX"/>
    <property type="match status" value="1"/>
</dbReference>
<dbReference type="PANTHER" id="PTHR43046">
    <property type="entry name" value="GDP-MANNOSE MANNOSYL HYDROLASE"/>
    <property type="match status" value="1"/>
</dbReference>